<dbReference type="InterPro" id="IPR050214">
    <property type="entry name" value="Cys_Synth/Cystath_Beta-Synth"/>
</dbReference>
<evidence type="ECO:0000313" key="14">
    <source>
        <dbReference type="EMBL" id="EHL18841.1"/>
    </source>
</evidence>
<feature type="binding site" evidence="10">
    <location>
        <position position="74"/>
    </location>
    <ligand>
        <name>pyridoxal 5'-phosphate</name>
        <dbReference type="ChEBI" id="CHEBI:597326"/>
    </ligand>
</feature>
<comment type="cofactor">
    <cofactor evidence="1 10 12">
        <name>pyridoxal 5'-phosphate</name>
        <dbReference type="ChEBI" id="CHEBI:597326"/>
    </cofactor>
</comment>
<evidence type="ECO:0000256" key="9">
    <source>
        <dbReference type="ARBA" id="ARBA00047931"/>
    </source>
</evidence>
<proteinExistence type="inferred from homology"/>
<keyword evidence="6 12" id="KW-0808">Transferase</keyword>
<dbReference type="GO" id="GO:0004124">
    <property type="term" value="F:cysteine synthase activity"/>
    <property type="evidence" value="ECO:0007669"/>
    <property type="project" value="UniProtKB-UniRule"/>
</dbReference>
<feature type="binding site" evidence="10">
    <location>
        <begin position="176"/>
        <end position="180"/>
    </location>
    <ligand>
        <name>pyridoxal 5'-phosphate</name>
        <dbReference type="ChEBI" id="CHEBI:597326"/>
    </ligand>
</feature>
<comment type="catalytic activity">
    <reaction evidence="9 12">
        <text>O-acetyl-L-serine + hydrogen sulfide = L-cysteine + acetate</text>
        <dbReference type="Rhea" id="RHEA:14829"/>
        <dbReference type="ChEBI" id="CHEBI:29919"/>
        <dbReference type="ChEBI" id="CHEBI:30089"/>
        <dbReference type="ChEBI" id="CHEBI:35235"/>
        <dbReference type="ChEBI" id="CHEBI:58340"/>
        <dbReference type="EC" id="2.5.1.47"/>
    </reaction>
</comment>
<evidence type="ECO:0000256" key="4">
    <source>
        <dbReference type="ARBA" id="ARBA00012681"/>
    </source>
</evidence>
<evidence type="ECO:0000256" key="1">
    <source>
        <dbReference type="ARBA" id="ARBA00001933"/>
    </source>
</evidence>
<evidence type="ECO:0000256" key="10">
    <source>
        <dbReference type="PIRSR" id="PIRSR605856-50"/>
    </source>
</evidence>
<comment type="caution">
    <text evidence="14">The sequence shown here is derived from an EMBL/GenBank/DDBJ whole genome shotgun (WGS) entry which is preliminary data.</text>
</comment>
<dbReference type="FunFam" id="3.40.50.1100:FF:000006">
    <property type="entry name" value="Cysteine synthase"/>
    <property type="match status" value="1"/>
</dbReference>
<feature type="domain" description="Tryptophan synthase beta chain-like PALP" evidence="13">
    <location>
        <begin position="6"/>
        <end position="291"/>
    </location>
</feature>
<dbReference type="NCBIfam" id="TIGR01139">
    <property type="entry name" value="cysK"/>
    <property type="match status" value="1"/>
</dbReference>
<evidence type="ECO:0000256" key="12">
    <source>
        <dbReference type="RuleBase" id="RU003985"/>
    </source>
</evidence>
<evidence type="ECO:0000256" key="11">
    <source>
        <dbReference type="PIRSR" id="PIRSR605856-51"/>
    </source>
</evidence>
<dbReference type="UniPathway" id="UPA00136">
    <property type="reaction ID" value="UER00200"/>
</dbReference>
<dbReference type="InterPro" id="IPR001926">
    <property type="entry name" value="TrpB-like_PALP"/>
</dbReference>
<accession>G9XDV8</accession>
<dbReference type="Proteomes" id="UP000003379">
    <property type="component" value="Unassembled WGS sequence"/>
</dbReference>
<dbReference type="STRING" id="796937.HMPREF9630_00422"/>
<protein>
    <recommendedName>
        <fullName evidence="4 12">Cysteine synthase</fullName>
        <ecNumber evidence="4 12">2.5.1.47</ecNumber>
    </recommendedName>
</protein>
<dbReference type="Pfam" id="PF00291">
    <property type="entry name" value="PALP"/>
    <property type="match status" value="1"/>
</dbReference>
<dbReference type="CDD" id="cd01561">
    <property type="entry name" value="CBS_like"/>
    <property type="match status" value="1"/>
</dbReference>
<dbReference type="InterPro" id="IPR001216">
    <property type="entry name" value="P-phosphate_BS"/>
</dbReference>
<comment type="similarity">
    <text evidence="3 12">Belongs to the cysteine synthase/cystathionine beta-synthase family.</text>
</comment>
<evidence type="ECO:0000256" key="8">
    <source>
        <dbReference type="ARBA" id="ARBA00023192"/>
    </source>
</evidence>
<dbReference type="PATRIC" id="fig|796940.3.peg.1457"/>
<organism evidence="14 15">
    <name type="scientific">Peptoanaerobacter stomatis</name>
    <dbReference type="NCBI Taxonomy" id="796937"/>
    <lineage>
        <taxon>Bacteria</taxon>
        <taxon>Bacillati</taxon>
        <taxon>Bacillota</taxon>
        <taxon>Clostridia</taxon>
        <taxon>Peptostreptococcales</taxon>
        <taxon>Filifactoraceae</taxon>
        <taxon>Peptoanaerobacter</taxon>
    </lineage>
</organism>
<dbReference type="HOGENOM" id="CLU_021018_1_0_9"/>
<dbReference type="EMBL" id="AFZG01000038">
    <property type="protein sequence ID" value="EHL18841.1"/>
    <property type="molecule type" value="Genomic_DNA"/>
</dbReference>
<evidence type="ECO:0000256" key="7">
    <source>
        <dbReference type="ARBA" id="ARBA00022898"/>
    </source>
</evidence>
<name>G9XDV8_9FIRM</name>
<evidence type="ECO:0000313" key="15">
    <source>
        <dbReference type="Proteomes" id="UP000003379"/>
    </source>
</evidence>
<reference evidence="14 15" key="1">
    <citation type="submission" date="2011-08" db="EMBL/GenBank/DDBJ databases">
        <title>The Genome Sequence of Eubacteriaceae bacterium CM5.</title>
        <authorList>
            <consortium name="The Broad Institute Genome Sequencing Platform"/>
            <person name="Earl A."/>
            <person name="Ward D."/>
            <person name="Feldgarden M."/>
            <person name="Gevers D."/>
            <person name="Sizova M."/>
            <person name="Hazen A."/>
            <person name="Epstein S."/>
            <person name="Young S.K."/>
            <person name="Zeng Q."/>
            <person name="Gargeya S."/>
            <person name="Fitzgerald M."/>
            <person name="Haas B."/>
            <person name="Abouelleil A."/>
            <person name="Alvarado L."/>
            <person name="Arachchi H.M."/>
            <person name="Berlin A."/>
            <person name="Brown A."/>
            <person name="Chapman S.B."/>
            <person name="Chen Z."/>
            <person name="Dunbar C."/>
            <person name="Freedman E."/>
            <person name="Gearin G."/>
            <person name="Gellesch M."/>
            <person name="Goldberg J."/>
            <person name="Griggs A."/>
            <person name="Gujja S."/>
            <person name="Heiman D."/>
            <person name="Howarth C."/>
            <person name="Larson L."/>
            <person name="Lui A."/>
            <person name="MacDonald P.J.P."/>
            <person name="Montmayeur A."/>
            <person name="Murphy C."/>
            <person name="Neiman D."/>
            <person name="Pearson M."/>
            <person name="Priest M."/>
            <person name="Roberts A."/>
            <person name="Saif S."/>
            <person name="Shea T."/>
            <person name="Shenoy N."/>
            <person name="Sisk P."/>
            <person name="Stolte C."/>
            <person name="Sykes S."/>
            <person name="Wortman J."/>
            <person name="Nusbaum C."/>
            <person name="Birren B."/>
        </authorList>
    </citation>
    <scope>NUCLEOTIDE SEQUENCE [LARGE SCALE GENOMIC DNA]</scope>
    <source>
        <strain evidence="14 15">CM5</strain>
    </source>
</reference>
<evidence type="ECO:0000256" key="6">
    <source>
        <dbReference type="ARBA" id="ARBA00022679"/>
    </source>
</evidence>
<keyword evidence="7 10" id="KW-0663">Pyridoxal phosphate</keyword>
<dbReference type="InterPro" id="IPR036052">
    <property type="entry name" value="TrpB-like_PALP_sf"/>
</dbReference>
<dbReference type="SUPFAM" id="SSF53686">
    <property type="entry name" value="Tryptophan synthase beta subunit-like PLP-dependent enzymes"/>
    <property type="match status" value="1"/>
</dbReference>
<dbReference type="EC" id="2.5.1.47" evidence="4 12"/>
<evidence type="ECO:0000256" key="3">
    <source>
        <dbReference type="ARBA" id="ARBA00007103"/>
    </source>
</evidence>
<dbReference type="PANTHER" id="PTHR10314">
    <property type="entry name" value="CYSTATHIONINE BETA-SYNTHASE"/>
    <property type="match status" value="1"/>
</dbReference>
<sequence>MIYNNITQTIGNTPVIKLNKLNLGDNAADIYVKLEYFNPAGSIKDRAAYYMIKGLEEEGLIKKDNTIVEATSGNTGIGLALVAKALGYNALFTMPESMSIERRKLLIAHGAKLVLTPAKEGMKGAIQKAEELSTQDGYIMAKQFENNNNVKAHINTTAKEILADFDTLDAFVAGVGTGGTITGVAKGLKEHNYPTKIVAVEPKNSPILSGGQHSPHKIQGIGAGFIADITDTSLIDEIIQVSDEDAFKNVKFVSENEGILFGISSGAALQGAIEIAKKLGKGKKVLFIAPDGGNRYLSVEGLFDIN</sequence>
<evidence type="ECO:0000259" key="13">
    <source>
        <dbReference type="Pfam" id="PF00291"/>
    </source>
</evidence>
<feature type="binding site" evidence="10">
    <location>
        <position position="264"/>
    </location>
    <ligand>
        <name>pyridoxal 5'-phosphate</name>
        <dbReference type="ChEBI" id="CHEBI:597326"/>
    </ligand>
</feature>
<dbReference type="RefSeq" id="WP_009529820.1">
    <property type="nucleotide sequence ID" value="NZ_JH414622.1"/>
</dbReference>
<dbReference type="AlphaFoldDB" id="G9XDV8"/>
<dbReference type="GO" id="GO:0006535">
    <property type="term" value="P:cysteine biosynthetic process from serine"/>
    <property type="evidence" value="ECO:0007669"/>
    <property type="project" value="UniProtKB-UniRule"/>
</dbReference>
<dbReference type="Gene3D" id="3.40.50.1100">
    <property type="match status" value="2"/>
</dbReference>
<dbReference type="InterPro" id="IPR005856">
    <property type="entry name" value="Cys_synth"/>
</dbReference>
<evidence type="ECO:0000256" key="2">
    <source>
        <dbReference type="ARBA" id="ARBA00004962"/>
    </source>
</evidence>
<keyword evidence="5 12" id="KW-0028">Amino-acid biosynthesis</keyword>
<evidence type="ECO:0000256" key="5">
    <source>
        <dbReference type="ARBA" id="ARBA00022605"/>
    </source>
</evidence>
<gene>
    <name evidence="14" type="ORF">HMPREF9628_01981</name>
</gene>
<feature type="modified residue" description="N6-(pyridoxal phosphate)lysine" evidence="11">
    <location>
        <position position="44"/>
    </location>
</feature>
<comment type="pathway">
    <text evidence="2">Amino-acid biosynthesis; L-cysteine biosynthesis; L-cysteine from L-serine: step 2/2.</text>
</comment>
<keyword evidence="8 12" id="KW-0198">Cysteine biosynthesis</keyword>
<dbReference type="InterPro" id="IPR005859">
    <property type="entry name" value="CysK"/>
</dbReference>
<dbReference type="PROSITE" id="PS00901">
    <property type="entry name" value="CYS_SYNTHASE"/>
    <property type="match status" value="1"/>
</dbReference>
<dbReference type="NCBIfam" id="TIGR01136">
    <property type="entry name" value="cysKM"/>
    <property type="match status" value="1"/>
</dbReference>